<keyword evidence="10 13" id="KW-0067">ATP-binding</keyword>
<evidence type="ECO:0000256" key="11">
    <source>
        <dbReference type="ARBA" id="ARBA00023098"/>
    </source>
</evidence>
<dbReference type="GO" id="GO:0009245">
    <property type="term" value="P:lipid A biosynthetic process"/>
    <property type="evidence" value="ECO:0007669"/>
    <property type="project" value="UniProtKB-UniRule"/>
</dbReference>
<evidence type="ECO:0000256" key="4">
    <source>
        <dbReference type="ARBA" id="ARBA00016436"/>
    </source>
</evidence>
<accession>A0A2P6CCB2</accession>
<dbReference type="EC" id="2.7.1.130" evidence="3 13"/>
<dbReference type="OrthoDB" id="9766423at2"/>
<dbReference type="GO" id="GO:0005524">
    <property type="term" value="F:ATP binding"/>
    <property type="evidence" value="ECO:0007669"/>
    <property type="project" value="UniProtKB-UniRule"/>
</dbReference>
<evidence type="ECO:0000256" key="7">
    <source>
        <dbReference type="ARBA" id="ARBA00022679"/>
    </source>
</evidence>
<dbReference type="GO" id="GO:0009029">
    <property type="term" value="F:lipid-A 4'-kinase activity"/>
    <property type="evidence" value="ECO:0007669"/>
    <property type="project" value="UniProtKB-UniRule"/>
</dbReference>
<evidence type="ECO:0000256" key="9">
    <source>
        <dbReference type="ARBA" id="ARBA00022777"/>
    </source>
</evidence>
<dbReference type="AlphaFoldDB" id="A0A2P6CCB2"/>
<keyword evidence="9 13" id="KW-0418">Kinase</keyword>
<dbReference type="InterPro" id="IPR027417">
    <property type="entry name" value="P-loop_NTPase"/>
</dbReference>
<evidence type="ECO:0000313" key="14">
    <source>
        <dbReference type="EMBL" id="PQJ72540.1"/>
    </source>
</evidence>
<evidence type="ECO:0000256" key="1">
    <source>
        <dbReference type="ARBA" id="ARBA00002274"/>
    </source>
</evidence>
<evidence type="ECO:0000256" key="12">
    <source>
        <dbReference type="ARBA" id="ARBA00029757"/>
    </source>
</evidence>
<dbReference type="EMBL" id="MSCK01000001">
    <property type="protein sequence ID" value="PQJ72540.1"/>
    <property type="molecule type" value="Genomic_DNA"/>
</dbReference>
<comment type="catalytic activity">
    <reaction evidence="13">
        <text>a lipid A disaccharide + ATP = a lipid IVA + ADP + H(+)</text>
        <dbReference type="Rhea" id="RHEA:67840"/>
        <dbReference type="ChEBI" id="CHEBI:15378"/>
        <dbReference type="ChEBI" id="CHEBI:30616"/>
        <dbReference type="ChEBI" id="CHEBI:176343"/>
        <dbReference type="ChEBI" id="CHEBI:176425"/>
        <dbReference type="ChEBI" id="CHEBI:456216"/>
        <dbReference type="EC" id="2.7.1.130"/>
    </reaction>
</comment>
<sequence length="337" mass="38850">MKFLRFLLFPFAIIYNVVTSIRNLFFEIGIFKQTSFKIPVIVVGNLSVGGTGKTPQIEYLIRLLKDHFKTAVLSRGYKRKTEGFVLLNDTHSAEDVGDEPLQYFKKFKNIDVAVDANRVAGISKLIEENLPEVILLDDAYQHRKVKGSFYVLLTKFDDLFTEDFLLPRGNLRESRRGAKRADIILVTKCPVNLSKTVKNKIEVKLKKYHKKVFFTAISYDDKTSGKATVLIDDLKNYEVLLITGIANPNPLLSFLHDKEVVFKHLKFADHHHFTDKEIETIKEEYVNLKSSKKLMLTTEKDFVRLESRLENISFLGIQTSFLEEQEAFNAIIKKHIK</sequence>
<dbReference type="Pfam" id="PF02606">
    <property type="entry name" value="LpxK"/>
    <property type="match status" value="1"/>
</dbReference>
<organism evidence="14 15">
    <name type="scientific">Polaribacter butkevichii</name>
    <dbReference type="NCBI Taxonomy" id="218490"/>
    <lineage>
        <taxon>Bacteria</taxon>
        <taxon>Pseudomonadati</taxon>
        <taxon>Bacteroidota</taxon>
        <taxon>Flavobacteriia</taxon>
        <taxon>Flavobacteriales</taxon>
        <taxon>Flavobacteriaceae</taxon>
    </lineage>
</organism>
<keyword evidence="7 13" id="KW-0808">Transferase</keyword>
<protein>
    <recommendedName>
        <fullName evidence="4 13">Tetraacyldisaccharide 4'-kinase</fullName>
        <ecNumber evidence="3 13">2.7.1.130</ecNumber>
    </recommendedName>
    <alternativeName>
        <fullName evidence="12 13">Lipid A 4'-kinase</fullName>
    </alternativeName>
</protein>
<keyword evidence="11 13" id="KW-0443">Lipid metabolism</keyword>
<dbReference type="PANTHER" id="PTHR42724:SF1">
    <property type="entry name" value="TETRAACYLDISACCHARIDE 4'-KINASE, MITOCHONDRIAL-RELATED"/>
    <property type="match status" value="1"/>
</dbReference>
<proteinExistence type="inferred from homology"/>
<evidence type="ECO:0000256" key="6">
    <source>
        <dbReference type="ARBA" id="ARBA00022556"/>
    </source>
</evidence>
<evidence type="ECO:0000256" key="3">
    <source>
        <dbReference type="ARBA" id="ARBA00012071"/>
    </source>
</evidence>
<dbReference type="SUPFAM" id="SSF52540">
    <property type="entry name" value="P-loop containing nucleoside triphosphate hydrolases"/>
    <property type="match status" value="1"/>
</dbReference>
<dbReference type="Proteomes" id="UP000247345">
    <property type="component" value="Unassembled WGS sequence"/>
</dbReference>
<evidence type="ECO:0000256" key="10">
    <source>
        <dbReference type="ARBA" id="ARBA00022840"/>
    </source>
</evidence>
<keyword evidence="8 13" id="KW-0547">Nucleotide-binding</keyword>
<feature type="binding site" evidence="13">
    <location>
        <begin position="47"/>
        <end position="54"/>
    </location>
    <ligand>
        <name>ATP</name>
        <dbReference type="ChEBI" id="CHEBI:30616"/>
    </ligand>
</feature>
<dbReference type="PANTHER" id="PTHR42724">
    <property type="entry name" value="TETRAACYLDISACCHARIDE 4'-KINASE"/>
    <property type="match status" value="1"/>
</dbReference>
<evidence type="ECO:0000256" key="2">
    <source>
        <dbReference type="ARBA" id="ARBA00004870"/>
    </source>
</evidence>
<comment type="similarity">
    <text evidence="13">Belongs to the LpxK family.</text>
</comment>
<comment type="function">
    <text evidence="1 13">Transfers the gamma-phosphate of ATP to the 4'-position of a tetraacyldisaccharide 1-phosphate intermediate (termed DS-1-P) to form tetraacyldisaccharide 1,4'-bis-phosphate (lipid IVA).</text>
</comment>
<keyword evidence="5 13" id="KW-0444">Lipid biosynthesis</keyword>
<dbReference type="NCBIfam" id="TIGR00682">
    <property type="entry name" value="lpxK"/>
    <property type="match status" value="1"/>
</dbReference>
<evidence type="ECO:0000256" key="13">
    <source>
        <dbReference type="HAMAP-Rule" id="MF_00409"/>
    </source>
</evidence>
<keyword evidence="15" id="KW-1185">Reference proteome</keyword>
<comment type="pathway">
    <text evidence="2 13">Glycolipid biosynthesis; lipid IV(A) biosynthesis; lipid IV(A) from (3R)-3-hydroxytetradecanoyl-[acyl-carrier-protein] and UDP-N-acetyl-alpha-D-glucosamine: step 6/6.</text>
</comment>
<reference evidence="14 15" key="1">
    <citation type="submission" date="2016-12" db="EMBL/GenBank/DDBJ databases">
        <title>Trade-off between light-utilization and light-protection in marine flavobacteria.</title>
        <authorList>
            <person name="Kumagai Y."/>
            <person name="Yoshizawa S."/>
            <person name="Kogure K."/>
            <person name="Iwasaki W."/>
        </authorList>
    </citation>
    <scope>NUCLEOTIDE SEQUENCE [LARGE SCALE GENOMIC DNA]</scope>
    <source>
        <strain evidence="14 15">KCTC 12100</strain>
    </source>
</reference>
<comment type="caution">
    <text evidence="14">The sequence shown here is derived from an EMBL/GenBank/DDBJ whole genome shotgun (WGS) entry which is preliminary data.</text>
</comment>
<evidence type="ECO:0000256" key="5">
    <source>
        <dbReference type="ARBA" id="ARBA00022516"/>
    </source>
</evidence>
<dbReference type="HAMAP" id="MF_00409">
    <property type="entry name" value="LpxK"/>
    <property type="match status" value="1"/>
</dbReference>
<evidence type="ECO:0000256" key="8">
    <source>
        <dbReference type="ARBA" id="ARBA00022741"/>
    </source>
</evidence>
<dbReference type="RefSeq" id="WP_105048200.1">
    <property type="nucleotide sequence ID" value="NZ_CP150661.1"/>
</dbReference>
<dbReference type="GO" id="GO:0005886">
    <property type="term" value="C:plasma membrane"/>
    <property type="evidence" value="ECO:0007669"/>
    <property type="project" value="TreeGrafter"/>
</dbReference>
<gene>
    <name evidence="13" type="primary">lpxK</name>
    <name evidence="14" type="ORF">BTO14_04410</name>
</gene>
<keyword evidence="6 13" id="KW-0441">Lipid A biosynthesis</keyword>
<name>A0A2P6CCB2_9FLAO</name>
<dbReference type="UniPathway" id="UPA00359">
    <property type="reaction ID" value="UER00482"/>
</dbReference>
<evidence type="ECO:0000313" key="15">
    <source>
        <dbReference type="Proteomes" id="UP000247345"/>
    </source>
</evidence>
<dbReference type="InterPro" id="IPR003758">
    <property type="entry name" value="LpxK"/>
</dbReference>